<dbReference type="PROSITE" id="PS00600">
    <property type="entry name" value="AA_TRANSFER_CLASS_3"/>
    <property type="match status" value="1"/>
</dbReference>
<comment type="cofactor">
    <cofactor evidence="1">
        <name>pyridoxal 5'-phosphate</name>
        <dbReference type="ChEBI" id="CHEBI:597326"/>
    </cofactor>
</comment>
<protein>
    <recommendedName>
        <fullName evidence="4">alanine--glyoxylate transaminase</fullName>
        <ecNumber evidence="4">2.6.1.44</ecNumber>
    </recommendedName>
</protein>
<organism evidence="10 11">
    <name type="scientific">Alicyclobacillus cycloheptanicus</name>
    <dbReference type="NCBI Taxonomy" id="1457"/>
    <lineage>
        <taxon>Bacteria</taxon>
        <taxon>Bacillati</taxon>
        <taxon>Bacillota</taxon>
        <taxon>Bacilli</taxon>
        <taxon>Bacillales</taxon>
        <taxon>Alicyclobacillaceae</taxon>
        <taxon>Alicyclobacillus</taxon>
    </lineage>
</organism>
<comment type="subunit">
    <text evidence="3">Homotetramer.</text>
</comment>
<dbReference type="RefSeq" id="WP_274455333.1">
    <property type="nucleotide sequence ID" value="NZ_CP067097.1"/>
</dbReference>
<comment type="caution">
    <text evidence="10">The sequence shown here is derived from an EMBL/GenBank/DDBJ whole genome shotgun (WGS) entry which is preliminary data.</text>
</comment>
<sequence length="444" mass="47447">MTDQTVTAASADFVAKQRKYLAPGVATYYDTPIVMSHGAGCYLYASDGTKYLDFFGGILTVSVGHAHPRVNRAVIDQIQKLTHVSTLYVTTPMVELAQRLAEITPGDLAVSFFTSSGTEANETAIAMARMATGAYEVVALRHSYSGRSALAATLTGQAGWRLGMHGTPGVVHAMNAYCYRCPFGKTPDRCGLECAKDMEETLRTSTSGRVAAVIAEPIQGVGGFITPPDAYFQEIAETVRKYGGLFIADEVQTGFGRTGRAFGIEHSGVQPDLMTFAKGLANGHPIGATIATPAVAAAYTKPTISTFGGNPVSMRAALTTLDVIAEENLTENARVQGQRLREGLEELQRRYPMIGDVRGKGLMQGMEFVRADKEPAPDLVAKFAEYTRQNGLLIGKGGLYGNTVRIAPAMNVSAAQVQEALEQMAEALARMTAEEPELARLSAD</sequence>
<dbReference type="EMBL" id="JAUSTP010000002">
    <property type="protein sequence ID" value="MDQ0188681.1"/>
    <property type="molecule type" value="Genomic_DNA"/>
</dbReference>
<evidence type="ECO:0000256" key="8">
    <source>
        <dbReference type="ARBA" id="ARBA00022946"/>
    </source>
</evidence>
<dbReference type="PANTHER" id="PTHR45688">
    <property type="match status" value="1"/>
</dbReference>
<evidence type="ECO:0000313" key="10">
    <source>
        <dbReference type="EMBL" id="MDQ0188681.1"/>
    </source>
</evidence>
<evidence type="ECO:0000256" key="4">
    <source>
        <dbReference type="ARBA" id="ARBA00013049"/>
    </source>
</evidence>
<evidence type="ECO:0000313" key="11">
    <source>
        <dbReference type="Proteomes" id="UP001232973"/>
    </source>
</evidence>
<evidence type="ECO:0000256" key="9">
    <source>
        <dbReference type="RuleBase" id="RU003560"/>
    </source>
</evidence>
<keyword evidence="8" id="KW-0809">Transit peptide</keyword>
<dbReference type="PANTHER" id="PTHR45688:SF3">
    <property type="entry name" value="ALANINE--GLYOXYLATE AMINOTRANSFERASE 2, MITOCHONDRIAL"/>
    <property type="match status" value="1"/>
</dbReference>
<evidence type="ECO:0000256" key="6">
    <source>
        <dbReference type="ARBA" id="ARBA00022679"/>
    </source>
</evidence>
<dbReference type="EC" id="2.6.1.44" evidence="4"/>
<dbReference type="InterPro" id="IPR015421">
    <property type="entry name" value="PyrdxlP-dep_Trfase_major"/>
</dbReference>
<evidence type="ECO:0000256" key="3">
    <source>
        <dbReference type="ARBA" id="ARBA00011881"/>
    </source>
</evidence>
<dbReference type="Gene3D" id="3.90.1150.10">
    <property type="entry name" value="Aspartate Aminotransferase, domain 1"/>
    <property type="match status" value="1"/>
</dbReference>
<evidence type="ECO:0000256" key="5">
    <source>
        <dbReference type="ARBA" id="ARBA00022576"/>
    </source>
</evidence>
<dbReference type="Proteomes" id="UP001232973">
    <property type="component" value="Unassembled WGS sequence"/>
</dbReference>
<proteinExistence type="inferred from homology"/>
<evidence type="ECO:0000256" key="7">
    <source>
        <dbReference type="ARBA" id="ARBA00022898"/>
    </source>
</evidence>
<reference evidence="10 11" key="1">
    <citation type="submission" date="2023-07" db="EMBL/GenBank/DDBJ databases">
        <title>Genomic Encyclopedia of Type Strains, Phase IV (KMG-IV): sequencing the most valuable type-strain genomes for metagenomic binning, comparative biology and taxonomic classification.</title>
        <authorList>
            <person name="Goeker M."/>
        </authorList>
    </citation>
    <scope>NUCLEOTIDE SEQUENCE [LARGE SCALE GENOMIC DNA]</scope>
    <source>
        <strain evidence="10 11">DSM 4006</strain>
    </source>
</reference>
<dbReference type="InterPro" id="IPR049704">
    <property type="entry name" value="Aminotrans_3_PPA_site"/>
</dbReference>
<name>A0ABT9XEF0_9BACL</name>
<comment type="similarity">
    <text evidence="2 9">Belongs to the class-III pyridoxal-phosphate-dependent aminotransferase family.</text>
</comment>
<dbReference type="InterPro" id="IPR005814">
    <property type="entry name" value="Aminotrans_3"/>
</dbReference>
<dbReference type="CDD" id="cd00610">
    <property type="entry name" value="OAT_like"/>
    <property type="match status" value="1"/>
</dbReference>
<dbReference type="SUPFAM" id="SSF53383">
    <property type="entry name" value="PLP-dependent transferases"/>
    <property type="match status" value="1"/>
</dbReference>
<dbReference type="InterPro" id="IPR015422">
    <property type="entry name" value="PyrdxlP-dep_Trfase_small"/>
</dbReference>
<keyword evidence="7 9" id="KW-0663">Pyridoxal phosphate</keyword>
<keyword evidence="6" id="KW-0808">Transferase</keyword>
<accession>A0ABT9XEF0</accession>
<keyword evidence="5" id="KW-0032">Aminotransferase</keyword>
<dbReference type="PIRSF" id="PIRSF000521">
    <property type="entry name" value="Transaminase_4ab_Lys_Orn"/>
    <property type="match status" value="1"/>
</dbReference>
<gene>
    <name evidence="10" type="ORF">J2S03_000493</name>
</gene>
<dbReference type="Gene3D" id="3.40.640.10">
    <property type="entry name" value="Type I PLP-dependent aspartate aminotransferase-like (Major domain)"/>
    <property type="match status" value="1"/>
</dbReference>
<dbReference type="Pfam" id="PF00202">
    <property type="entry name" value="Aminotran_3"/>
    <property type="match status" value="1"/>
</dbReference>
<keyword evidence="11" id="KW-1185">Reference proteome</keyword>
<dbReference type="InterPro" id="IPR015424">
    <property type="entry name" value="PyrdxlP-dep_Trfase"/>
</dbReference>
<evidence type="ECO:0000256" key="1">
    <source>
        <dbReference type="ARBA" id="ARBA00001933"/>
    </source>
</evidence>
<evidence type="ECO:0000256" key="2">
    <source>
        <dbReference type="ARBA" id="ARBA00008954"/>
    </source>
</evidence>